<accession>A0ABU5DTN0</accession>
<reference evidence="1 2" key="1">
    <citation type="journal article" date="2013" name="Antonie Van Leeuwenhoek">
        <title>Dongia rigui sp. nov., isolated from freshwater of a large wetland in Korea.</title>
        <authorList>
            <person name="Baik K.S."/>
            <person name="Hwang Y.M."/>
            <person name="Choi J.S."/>
            <person name="Kwon J."/>
            <person name="Seong C.N."/>
        </authorList>
    </citation>
    <scope>NUCLEOTIDE SEQUENCE [LARGE SCALE GENOMIC DNA]</scope>
    <source>
        <strain evidence="1 2">04SU4-P</strain>
    </source>
</reference>
<proteinExistence type="predicted"/>
<gene>
    <name evidence="1" type="ORF">SMD31_02150</name>
</gene>
<keyword evidence="2" id="KW-1185">Reference proteome</keyword>
<protein>
    <submittedName>
        <fullName evidence="1">Uncharacterized protein</fullName>
    </submittedName>
</protein>
<evidence type="ECO:0000313" key="2">
    <source>
        <dbReference type="Proteomes" id="UP001271769"/>
    </source>
</evidence>
<organism evidence="1 2">
    <name type="scientific">Dongia rigui</name>
    <dbReference type="NCBI Taxonomy" id="940149"/>
    <lineage>
        <taxon>Bacteria</taxon>
        <taxon>Pseudomonadati</taxon>
        <taxon>Pseudomonadota</taxon>
        <taxon>Alphaproteobacteria</taxon>
        <taxon>Rhodospirillales</taxon>
        <taxon>Dongiaceae</taxon>
        <taxon>Dongia</taxon>
    </lineage>
</organism>
<name>A0ABU5DTN0_9PROT</name>
<evidence type="ECO:0000313" key="1">
    <source>
        <dbReference type="EMBL" id="MDY0870698.1"/>
    </source>
</evidence>
<comment type="caution">
    <text evidence="1">The sequence shown here is derived from an EMBL/GenBank/DDBJ whole genome shotgun (WGS) entry which is preliminary data.</text>
</comment>
<dbReference type="RefSeq" id="WP_320499011.1">
    <property type="nucleotide sequence ID" value="NZ_JAXCLX010000001.1"/>
</dbReference>
<dbReference type="Proteomes" id="UP001271769">
    <property type="component" value="Unassembled WGS sequence"/>
</dbReference>
<sequence length="95" mass="10910">MTPPPDRRQLDRLLAQAKQTETMVLLEARALQQMQADRSPWAKARRLRARNMLDELDHLIRGLQGNGRDLQLRLKVMSHAVLAARTYAKIGQAIR</sequence>
<dbReference type="EMBL" id="JAXCLX010000001">
    <property type="protein sequence ID" value="MDY0870698.1"/>
    <property type="molecule type" value="Genomic_DNA"/>
</dbReference>